<dbReference type="Proteomes" id="UP000193577">
    <property type="component" value="Unassembled WGS sequence"/>
</dbReference>
<dbReference type="AlphaFoldDB" id="A0AA91PCM6"/>
<name>A0AA91PCM6_9MYCO</name>
<evidence type="ECO:0000313" key="2">
    <source>
        <dbReference type="Proteomes" id="UP000193577"/>
    </source>
</evidence>
<proteinExistence type="predicted"/>
<dbReference type="EMBL" id="NCXO01000058">
    <property type="protein sequence ID" value="OSC27597.1"/>
    <property type="molecule type" value="Genomic_DNA"/>
</dbReference>
<protein>
    <submittedName>
        <fullName evidence="1">Uncharacterized protein</fullName>
    </submittedName>
</protein>
<comment type="caution">
    <text evidence="1">The sequence shown here is derived from an EMBL/GenBank/DDBJ whole genome shotgun (WGS) entry which is preliminary data.</text>
</comment>
<reference evidence="1 2" key="1">
    <citation type="submission" date="2017-04" db="EMBL/GenBank/DDBJ databases">
        <title>The new phylogeny of genus Mycobacterium.</title>
        <authorList>
            <person name="Tortoli E."/>
            <person name="Trovato A."/>
            <person name="Cirillo D.M."/>
        </authorList>
    </citation>
    <scope>NUCLEOTIDE SEQUENCE [LARGE SCALE GENOMIC DNA]</scope>
    <source>
        <strain evidence="1 2">KCTC 19819</strain>
    </source>
</reference>
<sequence length="68" mass="7094">MTAGGIWLPGHDARAASKVGRLLAAVSVHRDLAALAAEARERLRADASEELCFQAARIALNAIEKAAA</sequence>
<organism evidence="1 2">
    <name type="scientific">Mycolicibacillus koreensis</name>
    <dbReference type="NCBI Taxonomy" id="1069220"/>
    <lineage>
        <taxon>Bacteria</taxon>
        <taxon>Bacillati</taxon>
        <taxon>Actinomycetota</taxon>
        <taxon>Actinomycetes</taxon>
        <taxon>Mycobacteriales</taxon>
        <taxon>Mycobacteriaceae</taxon>
        <taxon>Mycolicibacillus</taxon>
    </lineage>
</organism>
<accession>A0AA91PCM6</accession>
<evidence type="ECO:0000313" key="1">
    <source>
        <dbReference type="EMBL" id="OSC27597.1"/>
    </source>
</evidence>
<dbReference type="RefSeq" id="WP_085305456.1">
    <property type="nucleotide sequence ID" value="NZ_AP022594.1"/>
</dbReference>
<keyword evidence="2" id="KW-1185">Reference proteome</keyword>
<gene>
    <name evidence="1" type="ORF">B8W67_18040</name>
</gene>